<name>A0A6C7A0N8_SALDC</name>
<accession>A0A6C7A0N8</accession>
<dbReference type="Proteomes" id="UP000008322">
    <property type="component" value="Chromosome"/>
</dbReference>
<gene>
    <name evidence="1" type="ordered locus">SeD_A1334</name>
</gene>
<dbReference type="EMBL" id="CP001144">
    <property type="protein sequence ID" value="ACH76514.1"/>
    <property type="molecule type" value="Genomic_DNA"/>
</dbReference>
<dbReference type="KEGG" id="sed:SeD_A1334"/>
<reference evidence="1 2" key="1">
    <citation type="journal article" date="2011" name="J. Bacteriol.">
        <title>Comparative genomics of 28 Salmonella enterica isolates: evidence for CRISPR-mediated adaptive sublineage evolution.</title>
        <authorList>
            <person name="Fricke W.F."/>
            <person name="Mammel M.K."/>
            <person name="McDermott P.F."/>
            <person name="Tartera C."/>
            <person name="White D.G."/>
            <person name="Leclerc J.E."/>
            <person name="Ravel J."/>
            <person name="Cebula T.A."/>
        </authorList>
    </citation>
    <scope>NUCLEOTIDE SEQUENCE [LARGE SCALE GENOMIC DNA]</scope>
    <source>
        <strain evidence="1 2">CT_02021853</strain>
    </source>
</reference>
<protein>
    <submittedName>
        <fullName evidence="1">Uncharacterized protein</fullName>
    </submittedName>
</protein>
<evidence type="ECO:0000313" key="2">
    <source>
        <dbReference type="Proteomes" id="UP000008322"/>
    </source>
</evidence>
<proteinExistence type="predicted"/>
<evidence type="ECO:0000313" key="1">
    <source>
        <dbReference type="EMBL" id="ACH76514.1"/>
    </source>
</evidence>
<organism evidence="1 2">
    <name type="scientific">Salmonella dublin (strain CT_02021853)</name>
    <dbReference type="NCBI Taxonomy" id="439851"/>
    <lineage>
        <taxon>Bacteria</taxon>
        <taxon>Pseudomonadati</taxon>
        <taxon>Pseudomonadota</taxon>
        <taxon>Gammaproteobacteria</taxon>
        <taxon>Enterobacterales</taxon>
        <taxon>Enterobacteriaceae</taxon>
        <taxon>Salmonella</taxon>
    </lineage>
</organism>
<sequence length="45" mass="5454">MFLPLPERKWQKRKESGNLPHHFIKRRFYLFKKESGLLLGKERGG</sequence>
<dbReference type="AlphaFoldDB" id="A0A6C7A0N8"/>